<evidence type="ECO:0000256" key="1">
    <source>
        <dbReference type="ARBA" id="ARBA00004167"/>
    </source>
</evidence>
<evidence type="ECO:0000256" key="6">
    <source>
        <dbReference type="ARBA" id="ARBA00022729"/>
    </source>
</evidence>
<proteinExistence type="predicted"/>
<dbReference type="SMART" id="SM00408">
    <property type="entry name" value="IGc2"/>
    <property type="match status" value="3"/>
</dbReference>
<accession>A0A6P7TGF2</accession>
<evidence type="ECO:0000313" key="19">
    <source>
        <dbReference type="RefSeq" id="XP_029648917.1"/>
    </source>
</evidence>
<evidence type="ECO:0000256" key="3">
    <source>
        <dbReference type="ARBA" id="ARBA00022553"/>
    </source>
</evidence>
<dbReference type="Gene3D" id="2.60.40.10">
    <property type="entry name" value="Immunoglobulins"/>
    <property type="match status" value="3"/>
</dbReference>
<dbReference type="InterPro" id="IPR013783">
    <property type="entry name" value="Ig-like_fold"/>
</dbReference>
<dbReference type="EC" id="2.7.10.1" evidence="2"/>
<evidence type="ECO:0000313" key="18">
    <source>
        <dbReference type="Proteomes" id="UP000515154"/>
    </source>
</evidence>
<evidence type="ECO:0000256" key="8">
    <source>
        <dbReference type="ARBA" id="ARBA00022741"/>
    </source>
</evidence>
<keyword evidence="4" id="KW-0808">Transferase</keyword>
<keyword evidence="3" id="KW-0597">Phosphoprotein</keyword>
<name>A0A6P7TGF2_9MOLL</name>
<dbReference type="Pfam" id="PF13895">
    <property type="entry name" value="Ig_2"/>
    <property type="match status" value="1"/>
</dbReference>
<evidence type="ECO:0000256" key="2">
    <source>
        <dbReference type="ARBA" id="ARBA00011902"/>
    </source>
</evidence>
<evidence type="ECO:0000256" key="11">
    <source>
        <dbReference type="ARBA" id="ARBA00022989"/>
    </source>
</evidence>
<keyword evidence="11" id="KW-1133">Transmembrane helix</keyword>
<evidence type="ECO:0000256" key="10">
    <source>
        <dbReference type="ARBA" id="ARBA00022840"/>
    </source>
</evidence>
<protein>
    <recommendedName>
        <fullName evidence="2">receptor protein-tyrosine kinase</fullName>
        <ecNumber evidence="2">2.7.10.1</ecNumber>
    </recommendedName>
</protein>
<dbReference type="GO" id="GO:0098632">
    <property type="term" value="F:cell-cell adhesion mediator activity"/>
    <property type="evidence" value="ECO:0007669"/>
    <property type="project" value="TreeGrafter"/>
</dbReference>
<evidence type="ECO:0000256" key="17">
    <source>
        <dbReference type="ARBA" id="ARBA00023319"/>
    </source>
</evidence>
<keyword evidence="14" id="KW-1015">Disulfide bond</keyword>
<dbReference type="SMART" id="SM00409">
    <property type="entry name" value="IG"/>
    <property type="match status" value="3"/>
</dbReference>
<reference evidence="19" key="1">
    <citation type="submission" date="2025-08" db="UniProtKB">
        <authorList>
            <consortium name="RefSeq"/>
        </authorList>
    </citation>
    <scope>IDENTIFICATION</scope>
</reference>
<keyword evidence="12" id="KW-0472">Membrane</keyword>
<keyword evidence="5" id="KW-0812">Transmembrane</keyword>
<keyword evidence="8" id="KW-0547">Nucleotide-binding</keyword>
<keyword evidence="7" id="KW-0677">Repeat</keyword>
<keyword evidence="18" id="KW-1185">Reference proteome</keyword>
<evidence type="ECO:0000256" key="13">
    <source>
        <dbReference type="ARBA" id="ARBA00023137"/>
    </source>
</evidence>
<dbReference type="PANTHER" id="PTHR10075:SF14">
    <property type="entry name" value="CELL ADHESION MOLECULE DSCAM2-RELATED"/>
    <property type="match status" value="1"/>
</dbReference>
<gene>
    <name evidence="19" type="primary">LOC115222758</name>
</gene>
<keyword evidence="16" id="KW-0325">Glycoprotein</keyword>
<dbReference type="AlphaFoldDB" id="A0A6P7TGF2"/>
<dbReference type="RefSeq" id="XP_029648917.1">
    <property type="nucleotide sequence ID" value="XM_029793057.2"/>
</dbReference>
<dbReference type="FunFam" id="2.60.40.10:FF:000016">
    <property type="entry name" value="Fibroblast growth factor receptor"/>
    <property type="match status" value="1"/>
</dbReference>
<dbReference type="InterPro" id="IPR003598">
    <property type="entry name" value="Ig_sub2"/>
</dbReference>
<dbReference type="GO" id="GO:0005886">
    <property type="term" value="C:plasma membrane"/>
    <property type="evidence" value="ECO:0007669"/>
    <property type="project" value="TreeGrafter"/>
</dbReference>
<dbReference type="GO" id="GO:0070593">
    <property type="term" value="P:dendrite self-avoidance"/>
    <property type="evidence" value="ECO:0007669"/>
    <property type="project" value="TreeGrafter"/>
</dbReference>
<dbReference type="KEGG" id="osn:115222758"/>
<dbReference type="PANTHER" id="PTHR10075">
    <property type="entry name" value="BASIGIN RELATED"/>
    <property type="match status" value="1"/>
</dbReference>
<dbReference type="GO" id="GO:0007411">
    <property type="term" value="P:axon guidance"/>
    <property type="evidence" value="ECO:0007669"/>
    <property type="project" value="TreeGrafter"/>
</dbReference>
<dbReference type="GO" id="GO:0007156">
    <property type="term" value="P:homophilic cell adhesion via plasma membrane adhesion molecules"/>
    <property type="evidence" value="ECO:0007669"/>
    <property type="project" value="TreeGrafter"/>
</dbReference>
<dbReference type="FunFam" id="2.60.40.10:FF:000020">
    <property type="entry name" value="Fibroblast growth factor receptor"/>
    <property type="match status" value="1"/>
</dbReference>
<keyword evidence="13" id="KW-0829">Tyrosine-protein kinase</keyword>
<evidence type="ECO:0000256" key="7">
    <source>
        <dbReference type="ARBA" id="ARBA00022737"/>
    </source>
</evidence>
<evidence type="ECO:0000256" key="15">
    <source>
        <dbReference type="ARBA" id="ARBA00023170"/>
    </source>
</evidence>
<dbReference type="InterPro" id="IPR036179">
    <property type="entry name" value="Ig-like_dom_sf"/>
</dbReference>
<dbReference type="GO" id="GO:0005524">
    <property type="term" value="F:ATP binding"/>
    <property type="evidence" value="ECO:0007669"/>
    <property type="project" value="UniProtKB-KW"/>
</dbReference>
<sequence>MFVSHDIVSALSVLLLLVIHVAGARVSVTNDTSLRLHKPSFRRQPQPLQYGTPGEKMKFVCKVRGHSKLSMSWFKNSQILKQTADTNNNSSRIKVSRNTLVMNPYKAEDSGNYSCRTETKNGHKLRSDFRVLTKNLSQAESIKTDQMHNESIEGESEGKPPFWVRKDRSDLYFPAGSQLKLRCYADGNPVPKVIWKKGNRIKWEGQTMIMKKLAPKHEGEYQCIAENKHGRITHRYNLHVIRVSKQAPPVVKGITNQTVAEGSVARFKCVVSSVSSPYIEWLKVSSVNTTGSTNIKQELFIEKNQATGLYVVWFVIQNVTASDTGRYICQASNASGRASMSAWLGLSSETNNDPNQPIMDELAENSRSSGYSVTQRRCRGRVGVMLAVVIMVVNLGLR</sequence>
<keyword evidence="9" id="KW-0418">Kinase</keyword>
<evidence type="ECO:0000256" key="14">
    <source>
        <dbReference type="ARBA" id="ARBA00023157"/>
    </source>
</evidence>
<keyword evidence="17" id="KW-0393">Immunoglobulin domain</keyword>
<dbReference type="Proteomes" id="UP000515154">
    <property type="component" value="Linkage group LG21"/>
</dbReference>
<evidence type="ECO:0000256" key="12">
    <source>
        <dbReference type="ARBA" id="ARBA00023136"/>
    </source>
</evidence>
<evidence type="ECO:0000256" key="16">
    <source>
        <dbReference type="ARBA" id="ARBA00023180"/>
    </source>
</evidence>
<dbReference type="InterPro" id="IPR013098">
    <property type="entry name" value="Ig_I-set"/>
</dbReference>
<evidence type="ECO:0000256" key="5">
    <source>
        <dbReference type="ARBA" id="ARBA00022692"/>
    </source>
</evidence>
<dbReference type="InterPro" id="IPR003599">
    <property type="entry name" value="Ig_sub"/>
</dbReference>
<dbReference type="GO" id="GO:0004714">
    <property type="term" value="F:transmembrane receptor protein tyrosine kinase activity"/>
    <property type="evidence" value="ECO:0007669"/>
    <property type="project" value="UniProtKB-EC"/>
</dbReference>
<keyword evidence="10" id="KW-0067">ATP-binding</keyword>
<dbReference type="Pfam" id="PF07679">
    <property type="entry name" value="I-set"/>
    <property type="match status" value="2"/>
</dbReference>
<organism evidence="18 19">
    <name type="scientific">Octopus sinensis</name>
    <name type="common">East Asian common octopus</name>
    <dbReference type="NCBI Taxonomy" id="2607531"/>
    <lineage>
        <taxon>Eukaryota</taxon>
        <taxon>Metazoa</taxon>
        <taxon>Spiralia</taxon>
        <taxon>Lophotrochozoa</taxon>
        <taxon>Mollusca</taxon>
        <taxon>Cephalopoda</taxon>
        <taxon>Coleoidea</taxon>
        <taxon>Octopodiformes</taxon>
        <taxon>Octopoda</taxon>
        <taxon>Incirrata</taxon>
        <taxon>Octopodidae</taxon>
        <taxon>Octopus</taxon>
    </lineage>
</organism>
<dbReference type="SUPFAM" id="SSF48726">
    <property type="entry name" value="Immunoglobulin"/>
    <property type="match status" value="3"/>
</dbReference>
<evidence type="ECO:0000256" key="9">
    <source>
        <dbReference type="ARBA" id="ARBA00022777"/>
    </source>
</evidence>
<keyword evidence="15" id="KW-0675">Receptor</keyword>
<dbReference type="InterPro" id="IPR007110">
    <property type="entry name" value="Ig-like_dom"/>
</dbReference>
<keyword evidence="6" id="KW-0732">Signal</keyword>
<dbReference type="PROSITE" id="PS50835">
    <property type="entry name" value="IG_LIKE"/>
    <property type="match status" value="3"/>
</dbReference>
<evidence type="ECO:0000256" key="4">
    <source>
        <dbReference type="ARBA" id="ARBA00022679"/>
    </source>
</evidence>
<comment type="subcellular location">
    <subcellularLocation>
        <location evidence="1">Membrane</location>
        <topology evidence="1">Single-pass membrane protein</topology>
    </subcellularLocation>
</comment>
<dbReference type="GO" id="GO:0030424">
    <property type="term" value="C:axon"/>
    <property type="evidence" value="ECO:0007669"/>
    <property type="project" value="TreeGrafter"/>
</dbReference>